<comment type="caution">
    <text evidence="2">The sequence shown here is derived from an EMBL/GenBank/DDBJ whole genome shotgun (WGS) entry which is preliminary data.</text>
</comment>
<feature type="compositionally biased region" description="Polar residues" evidence="1">
    <location>
        <begin position="81"/>
        <end position="94"/>
    </location>
</feature>
<reference evidence="2" key="1">
    <citation type="submission" date="2021-03" db="EMBL/GenBank/DDBJ databases">
        <title>Draft genome sequence of rust myrtle Austropuccinia psidii MF-1, a brazilian biotype.</title>
        <authorList>
            <person name="Quecine M.C."/>
            <person name="Pachon D.M.R."/>
            <person name="Bonatelli M.L."/>
            <person name="Correr F.H."/>
            <person name="Franceschini L.M."/>
            <person name="Leite T.F."/>
            <person name="Margarido G.R.A."/>
            <person name="Almeida C.A."/>
            <person name="Ferrarezi J.A."/>
            <person name="Labate C.A."/>
        </authorList>
    </citation>
    <scope>NUCLEOTIDE SEQUENCE</scope>
    <source>
        <strain evidence="2">MF-1</strain>
    </source>
</reference>
<organism evidence="2 3">
    <name type="scientific">Austropuccinia psidii MF-1</name>
    <dbReference type="NCBI Taxonomy" id="1389203"/>
    <lineage>
        <taxon>Eukaryota</taxon>
        <taxon>Fungi</taxon>
        <taxon>Dikarya</taxon>
        <taxon>Basidiomycota</taxon>
        <taxon>Pucciniomycotina</taxon>
        <taxon>Pucciniomycetes</taxon>
        <taxon>Pucciniales</taxon>
        <taxon>Sphaerophragmiaceae</taxon>
        <taxon>Austropuccinia</taxon>
    </lineage>
</organism>
<name>A0A9Q3CCP9_9BASI</name>
<dbReference type="AlphaFoldDB" id="A0A9Q3CCP9"/>
<evidence type="ECO:0000256" key="1">
    <source>
        <dbReference type="SAM" id="MobiDB-lite"/>
    </source>
</evidence>
<sequence length="160" mass="18131">MAEIIPIIQHFQDFLAGKVPFDQIPKIQEDDQYYEDPIECKNTRGRPQGAKNNNKNTNEREPERFEIIESQSKRRGRPSSKVPSTTISISQLNVPSPIKEMDSSENSEDSEGSLYKPISSSDSLPSETELNKSEVNLRGSRRLEIEAKPHKENHTSLPPV</sequence>
<proteinExistence type="predicted"/>
<evidence type="ECO:0000313" key="2">
    <source>
        <dbReference type="EMBL" id="MBW0480306.1"/>
    </source>
</evidence>
<gene>
    <name evidence="2" type="ORF">O181_020021</name>
</gene>
<evidence type="ECO:0000313" key="3">
    <source>
        <dbReference type="Proteomes" id="UP000765509"/>
    </source>
</evidence>
<feature type="region of interest" description="Disordered" evidence="1">
    <location>
        <begin position="28"/>
        <end position="160"/>
    </location>
</feature>
<accession>A0A9Q3CCP9</accession>
<feature type="compositionally biased region" description="Basic and acidic residues" evidence="1">
    <location>
        <begin position="57"/>
        <end position="67"/>
    </location>
</feature>
<protein>
    <submittedName>
        <fullName evidence="2">Uncharacterized protein</fullName>
    </submittedName>
</protein>
<dbReference type="EMBL" id="AVOT02005916">
    <property type="protein sequence ID" value="MBW0480306.1"/>
    <property type="molecule type" value="Genomic_DNA"/>
</dbReference>
<dbReference type="Proteomes" id="UP000765509">
    <property type="component" value="Unassembled WGS sequence"/>
</dbReference>
<feature type="compositionally biased region" description="Basic and acidic residues" evidence="1">
    <location>
        <begin position="141"/>
        <end position="154"/>
    </location>
</feature>
<keyword evidence="3" id="KW-1185">Reference proteome</keyword>
<dbReference type="OrthoDB" id="1421156at2759"/>
<feature type="compositionally biased region" description="Polar residues" evidence="1">
    <location>
        <begin position="118"/>
        <end position="128"/>
    </location>
</feature>